<keyword evidence="2" id="KW-1185">Reference proteome</keyword>
<comment type="caution">
    <text evidence="1">The sequence shown here is derived from an EMBL/GenBank/DDBJ whole genome shotgun (WGS) entry which is preliminary data.</text>
</comment>
<name>A0AA88PZ39_9TELE</name>
<accession>A0AA88PZ39</accession>
<gene>
    <name evidence="1" type="ORF">Q8A67_010273</name>
</gene>
<reference evidence="1" key="1">
    <citation type="submission" date="2023-08" db="EMBL/GenBank/DDBJ databases">
        <title>Chromosome-level Genome Assembly of mud carp (Cirrhinus molitorella).</title>
        <authorList>
            <person name="Liu H."/>
        </authorList>
    </citation>
    <scope>NUCLEOTIDE SEQUENCE</scope>
    <source>
        <strain evidence="1">Prfri</strain>
        <tissue evidence="1">Muscle</tissue>
    </source>
</reference>
<proteinExistence type="predicted"/>
<sequence>MLIYQMDQRRQLAMDSLREVSGAAGFNDAAISFIKTQQAIPWNERLGICTRSLSSRSTFTSQMEFCPANICSVEDTSKSIFIMALYLSNQHIQILQSTSATGEDVRVK</sequence>
<protein>
    <submittedName>
        <fullName evidence="1">Uncharacterized protein</fullName>
    </submittedName>
</protein>
<evidence type="ECO:0000313" key="2">
    <source>
        <dbReference type="Proteomes" id="UP001187343"/>
    </source>
</evidence>
<dbReference type="AlphaFoldDB" id="A0AA88PZ39"/>
<organism evidence="1 2">
    <name type="scientific">Cirrhinus molitorella</name>
    <name type="common">mud carp</name>
    <dbReference type="NCBI Taxonomy" id="172907"/>
    <lineage>
        <taxon>Eukaryota</taxon>
        <taxon>Metazoa</taxon>
        <taxon>Chordata</taxon>
        <taxon>Craniata</taxon>
        <taxon>Vertebrata</taxon>
        <taxon>Euteleostomi</taxon>
        <taxon>Actinopterygii</taxon>
        <taxon>Neopterygii</taxon>
        <taxon>Teleostei</taxon>
        <taxon>Ostariophysi</taxon>
        <taxon>Cypriniformes</taxon>
        <taxon>Cyprinidae</taxon>
        <taxon>Labeoninae</taxon>
        <taxon>Labeonini</taxon>
        <taxon>Cirrhinus</taxon>
    </lineage>
</organism>
<dbReference type="EMBL" id="JAUYZG010000009">
    <property type="protein sequence ID" value="KAK2898855.1"/>
    <property type="molecule type" value="Genomic_DNA"/>
</dbReference>
<evidence type="ECO:0000313" key="1">
    <source>
        <dbReference type="EMBL" id="KAK2898855.1"/>
    </source>
</evidence>
<dbReference type="Proteomes" id="UP001187343">
    <property type="component" value="Unassembled WGS sequence"/>
</dbReference>